<dbReference type="Proteomes" id="UP001218218">
    <property type="component" value="Unassembled WGS sequence"/>
</dbReference>
<name>A0AAD7EKC1_9AGAR</name>
<keyword evidence="2" id="KW-1185">Reference proteome</keyword>
<accession>A0AAD7EKC1</accession>
<dbReference type="AlphaFoldDB" id="A0AAD7EKC1"/>
<gene>
    <name evidence="1" type="ORF">DFH08DRAFT_883112</name>
</gene>
<evidence type="ECO:0000313" key="1">
    <source>
        <dbReference type="EMBL" id="KAJ7328728.1"/>
    </source>
</evidence>
<evidence type="ECO:0000313" key="2">
    <source>
        <dbReference type="Proteomes" id="UP001218218"/>
    </source>
</evidence>
<dbReference type="EMBL" id="JARIHO010000038">
    <property type="protein sequence ID" value="KAJ7328728.1"/>
    <property type="molecule type" value="Genomic_DNA"/>
</dbReference>
<comment type="caution">
    <text evidence="1">The sequence shown here is derived from an EMBL/GenBank/DDBJ whole genome shotgun (WGS) entry which is preliminary data.</text>
</comment>
<proteinExistence type="predicted"/>
<protein>
    <submittedName>
        <fullName evidence="1">Uncharacterized protein</fullName>
    </submittedName>
</protein>
<reference evidence="1" key="1">
    <citation type="submission" date="2023-03" db="EMBL/GenBank/DDBJ databases">
        <title>Massive genome expansion in bonnet fungi (Mycena s.s.) driven by repeated elements and novel gene families across ecological guilds.</title>
        <authorList>
            <consortium name="Lawrence Berkeley National Laboratory"/>
            <person name="Harder C.B."/>
            <person name="Miyauchi S."/>
            <person name="Viragh M."/>
            <person name="Kuo A."/>
            <person name="Thoen E."/>
            <person name="Andreopoulos B."/>
            <person name="Lu D."/>
            <person name="Skrede I."/>
            <person name="Drula E."/>
            <person name="Henrissat B."/>
            <person name="Morin E."/>
            <person name="Kohler A."/>
            <person name="Barry K."/>
            <person name="LaButti K."/>
            <person name="Morin E."/>
            <person name="Salamov A."/>
            <person name="Lipzen A."/>
            <person name="Mereny Z."/>
            <person name="Hegedus B."/>
            <person name="Baldrian P."/>
            <person name="Stursova M."/>
            <person name="Weitz H."/>
            <person name="Taylor A."/>
            <person name="Grigoriev I.V."/>
            <person name="Nagy L.G."/>
            <person name="Martin F."/>
            <person name="Kauserud H."/>
        </authorList>
    </citation>
    <scope>NUCLEOTIDE SEQUENCE</scope>
    <source>
        <strain evidence="1">CBHHK002</strain>
    </source>
</reference>
<organism evidence="1 2">
    <name type="scientific">Mycena albidolilacea</name>
    <dbReference type="NCBI Taxonomy" id="1033008"/>
    <lineage>
        <taxon>Eukaryota</taxon>
        <taxon>Fungi</taxon>
        <taxon>Dikarya</taxon>
        <taxon>Basidiomycota</taxon>
        <taxon>Agaricomycotina</taxon>
        <taxon>Agaricomycetes</taxon>
        <taxon>Agaricomycetidae</taxon>
        <taxon>Agaricales</taxon>
        <taxon>Marasmiineae</taxon>
        <taxon>Mycenaceae</taxon>
        <taxon>Mycena</taxon>
    </lineage>
</organism>
<sequence>MAANTISGLLRRGLAQTFPFLGLDTEEHSQSDMADPVPEEPLELTIHDIISTRDLLLLSFPPELVYIILDFAEYWAQLKSAREVDLQVHVAGVPATGSLGYLVAPSILDHGPEDVRLKVNRVEFTTVSHDQGWCTDPALRDTYRGSTWFEVAILRPSQGAAVNERSSGSSLPGLDTALGYDPVLEVAAPHGGTRWELQRNFCASRDYREHFVSWDSNEGYVSLPADNTGAGDGAGFIACLAAGDRISVIARAMYSAWYNCVRSVQVSVYYGLA</sequence>